<gene>
    <name evidence="7" type="ORF">PHYBLDRAFT_183833</name>
</gene>
<reference evidence="8" key="1">
    <citation type="submission" date="2015-06" db="EMBL/GenBank/DDBJ databases">
        <title>Expansion of signal transduction pathways in fungi by whole-genome duplication.</title>
        <authorList>
            <consortium name="DOE Joint Genome Institute"/>
            <person name="Corrochano L.M."/>
            <person name="Kuo A."/>
            <person name="Marcet-Houben M."/>
            <person name="Polaino S."/>
            <person name="Salamov A."/>
            <person name="Villalobos J.M."/>
            <person name="Alvarez M.I."/>
            <person name="Avalos J."/>
            <person name="Benito E.P."/>
            <person name="Benoit I."/>
            <person name="Burger G."/>
            <person name="Camino L.P."/>
            <person name="Canovas D."/>
            <person name="Cerda-Olmedo E."/>
            <person name="Cheng J.-F."/>
            <person name="Dominguez A."/>
            <person name="Elias M."/>
            <person name="Eslava A.P."/>
            <person name="Glaser F."/>
            <person name="Grimwood J."/>
            <person name="Gutierrez G."/>
            <person name="Heitman J."/>
            <person name="Henrissat B."/>
            <person name="Iturriaga E.A."/>
            <person name="Lang B.F."/>
            <person name="Lavin J.L."/>
            <person name="Lee S."/>
            <person name="Li W."/>
            <person name="Lindquist E."/>
            <person name="Lopez-Garcia S."/>
            <person name="Luque E.M."/>
            <person name="Marcos A.T."/>
            <person name="Martin J."/>
            <person name="McCluskey K."/>
            <person name="Medina H.R."/>
            <person name="Miralles-Duran A."/>
            <person name="Miyazaki A."/>
            <person name="Munoz-Torres E."/>
            <person name="Oguiza J.A."/>
            <person name="Ohm R."/>
            <person name="Olmedo M."/>
            <person name="Orejas M."/>
            <person name="Ortiz-Castellanos L."/>
            <person name="Pisabarro A.G."/>
            <person name="Rodriguez-Romero J."/>
            <person name="Ruiz-Herrera J."/>
            <person name="Ruiz-Vazquez R."/>
            <person name="Sanz C."/>
            <person name="Schackwitz W."/>
            <person name="Schmutz J."/>
            <person name="Shahriari M."/>
            <person name="Shelest E."/>
            <person name="Silva-Franco F."/>
            <person name="Soanes D."/>
            <person name="Syed K."/>
            <person name="Tagua V.G."/>
            <person name="Talbot N.J."/>
            <person name="Thon M."/>
            <person name="De vries R.P."/>
            <person name="Wiebenga A."/>
            <person name="Yadav J.S."/>
            <person name="Braun E.L."/>
            <person name="Baker S."/>
            <person name="Garre V."/>
            <person name="Horwitz B."/>
            <person name="Torres-Martinez S."/>
            <person name="Idnurm A."/>
            <person name="Herrera-Estrella A."/>
            <person name="Gabaldon T."/>
            <person name="Grigoriev I.V."/>
        </authorList>
    </citation>
    <scope>NUCLEOTIDE SEQUENCE [LARGE SCALE GENOMIC DNA]</scope>
    <source>
        <strain evidence="8">NRRL 1555(-)</strain>
    </source>
</reference>
<dbReference type="RefSeq" id="XP_018284575.1">
    <property type="nucleotide sequence ID" value="XM_018438844.1"/>
</dbReference>
<dbReference type="OrthoDB" id="1103324at2759"/>
<dbReference type="InterPro" id="IPR002401">
    <property type="entry name" value="Cyt_P450_E_grp-I"/>
</dbReference>
<proteinExistence type="inferred from homology"/>
<comment type="cofactor">
    <cofactor evidence="4">
        <name>heme</name>
        <dbReference type="ChEBI" id="CHEBI:30413"/>
    </cofactor>
</comment>
<keyword evidence="2 5" id="KW-0560">Oxidoreductase</keyword>
<dbReference type="InterPro" id="IPR036396">
    <property type="entry name" value="Cyt_P450_sf"/>
</dbReference>
<protein>
    <submittedName>
        <fullName evidence="7">CYP5206 protein</fullName>
    </submittedName>
</protein>
<dbReference type="SUPFAM" id="SSF48264">
    <property type="entry name" value="Cytochrome P450"/>
    <property type="match status" value="1"/>
</dbReference>
<dbReference type="AlphaFoldDB" id="A0A162WEC2"/>
<keyword evidence="6" id="KW-0472">Membrane</keyword>
<evidence type="ECO:0000256" key="3">
    <source>
        <dbReference type="ARBA" id="ARBA00023004"/>
    </source>
</evidence>
<dbReference type="GO" id="GO:0020037">
    <property type="term" value="F:heme binding"/>
    <property type="evidence" value="ECO:0007669"/>
    <property type="project" value="InterPro"/>
</dbReference>
<dbReference type="InterPro" id="IPR017972">
    <property type="entry name" value="Cyt_P450_CS"/>
</dbReference>
<evidence type="ECO:0000313" key="8">
    <source>
        <dbReference type="Proteomes" id="UP000077315"/>
    </source>
</evidence>
<dbReference type="InParanoid" id="A0A162WEC2"/>
<dbReference type="PROSITE" id="PS00086">
    <property type="entry name" value="CYTOCHROME_P450"/>
    <property type="match status" value="1"/>
</dbReference>
<keyword evidence="6" id="KW-0812">Transmembrane</keyword>
<keyword evidence="1 4" id="KW-0479">Metal-binding</keyword>
<feature type="binding site" description="axial binding residue" evidence="4">
    <location>
        <position position="454"/>
    </location>
    <ligand>
        <name>heme</name>
        <dbReference type="ChEBI" id="CHEBI:30413"/>
    </ligand>
    <ligandPart>
        <name>Fe</name>
        <dbReference type="ChEBI" id="CHEBI:18248"/>
    </ligandPart>
</feature>
<dbReference type="Pfam" id="PF00067">
    <property type="entry name" value="p450"/>
    <property type="match status" value="1"/>
</dbReference>
<dbReference type="InterPro" id="IPR050364">
    <property type="entry name" value="Cytochrome_P450_fung"/>
</dbReference>
<comment type="similarity">
    <text evidence="5">Belongs to the cytochrome P450 family.</text>
</comment>
<feature type="transmembrane region" description="Helical" evidence="6">
    <location>
        <begin position="12"/>
        <end position="33"/>
    </location>
</feature>
<keyword evidence="5" id="KW-0503">Monooxygenase</keyword>
<name>A0A162WEC2_PHYB8</name>
<dbReference type="PANTHER" id="PTHR46300">
    <property type="entry name" value="P450, PUTATIVE (EUROFUNG)-RELATED-RELATED"/>
    <property type="match status" value="1"/>
</dbReference>
<evidence type="ECO:0000256" key="1">
    <source>
        <dbReference type="ARBA" id="ARBA00022723"/>
    </source>
</evidence>
<dbReference type="STRING" id="763407.A0A162WEC2"/>
<evidence type="ECO:0000256" key="6">
    <source>
        <dbReference type="SAM" id="Phobius"/>
    </source>
</evidence>
<dbReference type="Gene3D" id="1.10.630.10">
    <property type="entry name" value="Cytochrome P450"/>
    <property type="match status" value="1"/>
</dbReference>
<dbReference type="PRINTS" id="PR00385">
    <property type="entry name" value="P450"/>
</dbReference>
<keyword evidence="4 5" id="KW-0349">Heme</keyword>
<dbReference type="GO" id="GO:0004497">
    <property type="term" value="F:monooxygenase activity"/>
    <property type="evidence" value="ECO:0007669"/>
    <property type="project" value="UniProtKB-KW"/>
</dbReference>
<evidence type="ECO:0000256" key="4">
    <source>
        <dbReference type="PIRSR" id="PIRSR602401-1"/>
    </source>
</evidence>
<dbReference type="Proteomes" id="UP000077315">
    <property type="component" value="Unassembled WGS sequence"/>
</dbReference>
<dbReference type="VEuPathDB" id="FungiDB:PHYBLDRAFT_183833"/>
<dbReference type="GO" id="GO:0005506">
    <property type="term" value="F:iron ion binding"/>
    <property type="evidence" value="ECO:0007669"/>
    <property type="project" value="InterPro"/>
</dbReference>
<organism evidence="7 8">
    <name type="scientific">Phycomyces blakesleeanus (strain ATCC 8743b / DSM 1359 / FGSC 10004 / NBRC 33097 / NRRL 1555)</name>
    <dbReference type="NCBI Taxonomy" id="763407"/>
    <lineage>
        <taxon>Eukaryota</taxon>
        <taxon>Fungi</taxon>
        <taxon>Fungi incertae sedis</taxon>
        <taxon>Mucoromycota</taxon>
        <taxon>Mucoromycotina</taxon>
        <taxon>Mucoromycetes</taxon>
        <taxon>Mucorales</taxon>
        <taxon>Phycomycetaceae</taxon>
        <taxon>Phycomyces</taxon>
    </lineage>
</organism>
<keyword evidence="3 4" id="KW-0408">Iron</keyword>
<dbReference type="InterPro" id="IPR001128">
    <property type="entry name" value="Cyt_P450"/>
</dbReference>
<keyword evidence="6" id="KW-1133">Transmembrane helix</keyword>
<evidence type="ECO:0000313" key="7">
    <source>
        <dbReference type="EMBL" id="OAD66535.1"/>
    </source>
</evidence>
<evidence type="ECO:0000256" key="2">
    <source>
        <dbReference type="ARBA" id="ARBA00023002"/>
    </source>
</evidence>
<dbReference type="PRINTS" id="PR00463">
    <property type="entry name" value="EP450I"/>
</dbReference>
<dbReference type="PANTHER" id="PTHR46300:SF11">
    <property type="entry name" value="OXIDOREDUCTASE, PUTATIVE-RELATED"/>
    <property type="match status" value="1"/>
</dbReference>
<dbReference type="EMBL" id="KV441002">
    <property type="protein sequence ID" value="OAD66535.1"/>
    <property type="molecule type" value="Genomic_DNA"/>
</dbReference>
<evidence type="ECO:0000256" key="5">
    <source>
        <dbReference type="RuleBase" id="RU000461"/>
    </source>
</evidence>
<dbReference type="GeneID" id="28999750"/>
<sequence>MSIQQNFPTINYRHISPIVAASAVAASVCYFLFSKNTSHKGLNNIPSPKRNYPIFGHMFSLGKVPAEQIDEWHKELGPIIQLQVGSQVWVVVSNPHLAHELFTLRGSVTSARPSHFYFMDIYSRGGKGVVFVSATKSWKMARATAMGLLSFASVKRLSGVFQKEADIMVDYMLKSTKKDGSVDSLKNLQLVAFNVIMSTCFGKRYNSIEDPEVVSMFAFINQHNIYARIEDDPGSFFPYLSWILNLSNKKRKMDQFVRANRDKLFYELIKEARNGTSDCFVKSLYETDAKHSLNDLDIMIMMSDIVIAGSETTAVAMSWLIAVTLNYPEIQTKIQAEIDAFTSEYGRLPEFSEAHKLPYLCSTQKESLRYRSITTFGLPHEASEDIDFKGYHIPKGAMLIVSMKTLHMNSDKYKDPEKFIPERFMDKYTTISSAANGPILERDQYNFGWGRRICPGIHLAEMEMFEVFIRLFSSCDISPALDTNGNPIKVDLEGFRDYGLVDAPLPYGFRITERAADLLFQVT</sequence>
<accession>A0A162WEC2</accession>
<keyword evidence="8" id="KW-1185">Reference proteome</keyword>
<dbReference type="GO" id="GO:0016705">
    <property type="term" value="F:oxidoreductase activity, acting on paired donors, with incorporation or reduction of molecular oxygen"/>
    <property type="evidence" value="ECO:0007669"/>
    <property type="project" value="InterPro"/>
</dbReference>